<evidence type="ECO:0000313" key="10">
    <source>
        <dbReference type="Proteomes" id="UP001205890"/>
    </source>
</evidence>
<evidence type="ECO:0000259" key="8">
    <source>
        <dbReference type="Pfam" id="PF08281"/>
    </source>
</evidence>
<dbReference type="InterPro" id="IPR036388">
    <property type="entry name" value="WH-like_DNA-bd_sf"/>
</dbReference>
<dbReference type="RefSeq" id="WP_254739026.1">
    <property type="nucleotide sequence ID" value="NZ_JANCLU010000003.1"/>
</dbReference>
<organism evidence="9 10">
    <name type="scientific">Alsobacter ponti</name>
    <dbReference type="NCBI Taxonomy" id="2962936"/>
    <lineage>
        <taxon>Bacteria</taxon>
        <taxon>Pseudomonadati</taxon>
        <taxon>Pseudomonadota</taxon>
        <taxon>Alphaproteobacteria</taxon>
        <taxon>Hyphomicrobiales</taxon>
        <taxon>Alsobacteraceae</taxon>
        <taxon>Alsobacter</taxon>
    </lineage>
</organism>
<dbReference type="InterPro" id="IPR039425">
    <property type="entry name" value="RNA_pol_sigma-70-like"/>
</dbReference>
<comment type="similarity">
    <text evidence="1">Belongs to the sigma-70 factor family. ECF subfamily.</text>
</comment>
<evidence type="ECO:0000256" key="1">
    <source>
        <dbReference type="ARBA" id="ARBA00010641"/>
    </source>
</evidence>
<dbReference type="InterPro" id="IPR013249">
    <property type="entry name" value="RNA_pol_sigma70_r4_t2"/>
</dbReference>
<name>A0ABT1L8C7_9HYPH</name>
<protein>
    <submittedName>
        <fullName evidence="9">Sigma-70 family RNA polymerase sigma factor</fullName>
    </submittedName>
</protein>
<dbReference type="EMBL" id="JANCLU010000003">
    <property type="protein sequence ID" value="MCP8937750.1"/>
    <property type="molecule type" value="Genomic_DNA"/>
</dbReference>
<dbReference type="PANTHER" id="PTHR43133">
    <property type="entry name" value="RNA POLYMERASE ECF-TYPE SIGMA FACTO"/>
    <property type="match status" value="1"/>
</dbReference>
<dbReference type="Pfam" id="PF08281">
    <property type="entry name" value="Sigma70_r4_2"/>
    <property type="match status" value="1"/>
</dbReference>
<dbReference type="NCBIfam" id="TIGR02937">
    <property type="entry name" value="sigma70-ECF"/>
    <property type="match status" value="1"/>
</dbReference>
<feature type="domain" description="RNA polymerase sigma-70 region 2" evidence="7">
    <location>
        <begin position="13"/>
        <end position="77"/>
    </location>
</feature>
<dbReference type="SUPFAM" id="SSF88946">
    <property type="entry name" value="Sigma2 domain of RNA polymerase sigma factors"/>
    <property type="match status" value="1"/>
</dbReference>
<evidence type="ECO:0000313" key="9">
    <source>
        <dbReference type="EMBL" id="MCP8937750.1"/>
    </source>
</evidence>
<keyword evidence="5" id="KW-0238">DNA-binding</keyword>
<proteinExistence type="inferred from homology"/>
<evidence type="ECO:0000256" key="5">
    <source>
        <dbReference type="ARBA" id="ARBA00023125"/>
    </source>
</evidence>
<dbReference type="Gene3D" id="3.10.450.50">
    <property type="match status" value="1"/>
</dbReference>
<evidence type="ECO:0000256" key="2">
    <source>
        <dbReference type="ARBA" id="ARBA00011344"/>
    </source>
</evidence>
<evidence type="ECO:0000256" key="4">
    <source>
        <dbReference type="ARBA" id="ARBA00023082"/>
    </source>
</evidence>
<evidence type="ECO:0000256" key="3">
    <source>
        <dbReference type="ARBA" id="ARBA00023015"/>
    </source>
</evidence>
<keyword evidence="6" id="KW-0804">Transcription</keyword>
<evidence type="ECO:0000259" key="7">
    <source>
        <dbReference type="Pfam" id="PF04542"/>
    </source>
</evidence>
<keyword evidence="10" id="KW-1185">Reference proteome</keyword>
<dbReference type="PANTHER" id="PTHR43133:SF8">
    <property type="entry name" value="RNA POLYMERASE SIGMA FACTOR HI_1459-RELATED"/>
    <property type="match status" value="1"/>
</dbReference>
<dbReference type="InterPro" id="IPR013325">
    <property type="entry name" value="RNA_pol_sigma_r2"/>
</dbReference>
<dbReference type="InterPro" id="IPR032710">
    <property type="entry name" value="NTF2-like_dom_sf"/>
</dbReference>
<dbReference type="SUPFAM" id="SSF88659">
    <property type="entry name" value="Sigma3 and sigma4 domains of RNA polymerase sigma factors"/>
    <property type="match status" value="1"/>
</dbReference>
<dbReference type="Proteomes" id="UP001205890">
    <property type="component" value="Unassembled WGS sequence"/>
</dbReference>
<dbReference type="InterPro" id="IPR013324">
    <property type="entry name" value="RNA_pol_sigma_r3/r4-like"/>
</dbReference>
<accession>A0ABT1L8C7</accession>
<dbReference type="InterPro" id="IPR007627">
    <property type="entry name" value="RNA_pol_sigma70_r2"/>
</dbReference>
<comment type="caution">
    <text evidence="9">The sequence shown here is derived from an EMBL/GenBank/DDBJ whole genome shotgun (WGS) entry which is preliminary data.</text>
</comment>
<gene>
    <name evidence="9" type="ORF">NK718_04425</name>
</gene>
<dbReference type="SUPFAM" id="SSF54427">
    <property type="entry name" value="NTF2-like"/>
    <property type="match status" value="1"/>
</dbReference>
<reference evidence="9 10" key="1">
    <citation type="submission" date="2022-07" db="EMBL/GenBank/DDBJ databases">
        <authorList>
            <person name="Li W.-J."/>
            <person name="Deng Q.-Q."/>
        </authorList>
    </citation>
    <scope>NUCLEOTIDE SEQUENCE [LARGE SCALE GENOMIC DNA]</scope>
    <source>
        <strain evidence="9 10">SYSU M60028</strain>
    </source>
</reference>
<comment type="subunit">
    <text evidence="2">Interacts transiently with the RNA polymerase catalytic core formed by RpoA, RpoB, RpoC and RpoZ (2 alpha, 1 beta, 1 beta' and 1 omega subunit) to form the RNA polymerase holoenzyme that can initiate transcription.</text>
</comment>
<evidence type="ECO:0000256" key="6">
    <source>
        <dbReference type="ARBA" id="ARBA00023163"/>
    </source>
</evidence>
<keyword evidence="3" id="KW-0805">Transcription regulation</keyword>
<dbReference type="InterPro" id="IPR014284">
    <property type="entry name" value="RNA_pol_sigma-70_dom"/>
</dbReference>
<dbReference type="Gene3D" id="1.10.10.10">
    <property type="entry name" value="Winged helix-like DNA-binding domain superfamily/Winged helix DNA-binding domain"/>
    <property type="match status" value="1"/>
</dbReference>
<dbReference type="Pfam" id="PF04542">
    <property type="entry name" value="Sigma70_r2"/>
    <property type="match status" value="1"/>
</dbReference>
<dbReference type="Gene3D" id="1.10.1740.10">
    <property type="match status" value="1"/>
</dbReference>
<keyword evidence="4" id="KW-0731">Sigma factor</keyword>
<feature type="domain" description="RNA polymerase sigma factor 70 region 4 type 2" evidence="8">
    <location>
        <begin position="105"/>
        <end position="152"/>
    </location>
</feature>
<sequence>MADNADIRERCAELRPRLHRYCARMVGSSIEGEDMVQDVLLRALEAATRGETIDNLEGWLFRAAHNRCLDLLRARARHPLSPLEGDLPGPAGEARPGEASLGFRLFLELPVLQRCAVVLKDVLGHSVEEIAEVAGCTVPAAKSALQRGRLRLRELARRHEGDLRLPLLSDEDRARMLAYVGSFRSGDFDRIRAMLAEDVRLDLVNRLDLHGRDRVAPYFTRYAEATQWRFAFGAVEGRPAMLVFDEARPADPPAHFVLLEWRGDAVARIRDYLFAPYVMDGVDWTRLG</sequence>